<organism evidence="2 3">
    <name type="scientific">Trichodelitschia bisporula</name>
    <dbReference type="NCBI Taxonomy" id="703511"/>
    <lineage>
        <taxon>Eukaryota</taxon>
        <taxon>Fungi</taxon>
        <taxon>Dikarya</taxon>
        <taxon>Ascomycota</taxon>
        <taxon>Pezizomycotina</taxon>
        <taxon>Dothideomycetes</taxon>
        <taxon>Dothideomycetes incertae sedis</taxon>
        <taxon>Phaeotrichales</taxon>
        <taxon>Phaeotrichaceae</taxon>
        <taxon>Trichodelitschia</taxon>
    </lineage>
</organism>
<protein>
    <submittedName>
        <fullName evidence="2">Uncharacterized protein</fullName>
    </submittedName>
</protein>
<feature type="region of interest" description="Disordered" evidence="1">
    <location>
        <begin position="31"/>
        <end position="53"/>
    </location>
</feature>
<dbReference type="AlphaFoldDB" id="A0A6G1HLW8"/>
<evidence type="ECO:0000256" key="1">
    <source>
        <dbReference type="SAM" id="MobiDB-lite"/>
    </source>
</evidence>
<name>A0A6G1HLW8_9PEZI</name>
<dbReference type="OrthoDB" id="4510750at2759"/>
<sequence length="53" mass="5820">MLIPNCTVLSGLRVPPYFSALCRPLGRVNPPAEKQKGKNIQQLGFAAGHPRNY</sequence>
<dbReference type="Proteomes" id="UP000799640">
    <property type="component" value="Unassembled WGS sequence"/>
</dbReference>
<proteinExistence type="predicted"/>
<reference evidence="2" key="1">
    <citation type="journal article" date="2020" name="Stud. Mycol.">
        <title>101 Dothideomycetes genomes: a test case for predicting lifestyles and emergence of pathogens.</title>
        <authorList>
            <person name="Haridas S."/>
            <person name="Albert R."/>
            <person name="Binder M."/>
            <person name="Bloem J."/>
            <person name="Labutti K."/>
            <person name="Salamov A."/>
            <person name="Andreopoulos B."/>
            <person name="Baker S."/>
            <person name="Barry K."/>
            <person name="Bills G."/>
            <person name="Bluhm B."/>
            <person name="Cannon C."/>
            <person name="Castanera R."/>
            <person name="Culley D."/>
            <person name="Daum C."/>
            <person name="Ezra D."/>
            <person name="Gonzalez J."/>
            <person name="Henrissat B."/>
            <person name="Kuo A."/>
            <person name="Liang C."/>
            <person name="Lipzen A."/>
            <person name="Lutzoni F."/>
            <person name="Magnuson J."/>
            <person name="Mondo S."/>
            <person name="Nolan M."/>
            <person name="Ohm R."/>
            <person name="Pangilinan J."/>
            <person name="Park H.-J."/>
            <person name="Ramirez L."/>
            <person name="Alfaro M."/>
            <person name="Sun H."/>
            <person name="Tritt A."/>
            <person name="Yoshinaga Y."/>
            <person name="Zwiers L.-H."/>
            <person name="Turgeon B."/>
            <person name="Goodwin S."/>
            <person name="Spatafora J."/>
            <person name="Crous P."/>
            <person name="Grigoriev I."/>
        </authorList>
    </citation>
    <scope>NUCLEOTIDE SEQUENCE</scope>
    <source>
        <strain evidence="2">CBS 262.69</strain>
    </source>
</reference>
<accession>A0A6G1HLW8</accession>
<gene>
    <name evidence="2" type="ORF">EJ06DRAFT_182125</name>
</gene>
<dbReference type="EMBL" id="ML996705">
    <property type="protein sequence ID" value="KAF2396992.1"/>
    <property type="molecule type" value="Genomic_DNA"/>
</dbReference>
<evidence type="ECO:0000313" key="2">
    <source>
        <dbReference type="EMBL" id="KAF2396992.1"/>
    </source>
</evidence>
<evidence type="ECO:0000313" key="3">
    <source>
        <dbReference type="Proteomes" id="UP000799640"/>
    </source>
</evidence>
<keyword evidence="3" id="KW-1185">Reference proteome</keyword>